<dbReference type="GO" id="GO:0005524">
    <property type="term" value="F:ATP binding"/>
    <property type="evidence" value="ECO:0007669"/>
    <property type="project" value="UniProtKB-KW"/>
</dbReference>
<dbReference type="EC" id="6.1.1.7" evidence="2"/>
<dbReference type="Gene3D" id="3.30.980.10">
    <property type="entry name" value="Threonyl-trna Synthetase, Chain A, domain 2"/>
    <property type="match status" value="1"/>
</dbReference>
<keyword evidence="7" id="KW-0694">RNA-binding</keyword>
<dbReference type="PANTHER" id="PTHR11777:SF9">
    <property type="entry name" value="ALANINE--TRNA LIGASE, CYTOPLASMIC"/>
    <property type="match status" value="1"/>
</dbReference>
<keyword evidence="3" id="KW-0820">tRNA-binding</keyword>
<proteinExistence type="inferred from homology"/>
<evidence type="ECO:0000256" key="8">
    <source>
        <dbReference type="ARBA" id="ARBA00022917"/>
    </source>
</evidence>
<keyword evidence="11" id="KW-1185">Reference proteome</keyword>
<dbReference type="GO" id="GO:0004813">
    <property type="term" value="F:alanine-tRNA ligase activity"/>
    <property type="evidence" value="ECO:0007669"/>
    <property type="project" value="UniProtKB-EC"/>
</dbReference>
<comment type="similarity">
    <text evidence="1">Belongs to the class-II aminoacyl-tRNA synthetase family.</text>
</comment>
<dbReference type="PANTHER" id="PTHR11777">
    <property type="entry name" value="ALANYL-TRNA SYNTHETASE"/>
    <property type="match status" value="1"/>
</dbReference>
<reference evidence="10 11" key="1">
    <citation type="submission" date="2015-09" db="EMBL/GenBank/DDBJ databases">
        <title>Draft genome of the parasitic nematode Teladorsagia circumcincta isolate WARC Sus (inbred).</title>
        <authorList>
            <person name="Mitreva M."/>
        </authorList>
    </citation>
    <scope>NUCLEOTIDE SEQUENCE [LARGE SCALE GENOMIC DNA]</scope>
    <source>
        <strain evidence="10 11">S</strain>
    </source>
</reference>
<keyword evidence="8" id="KW-0648">Protein biosynthesis</keyword>
<dbReference type="AlphaFoldDB" id="A0A2G9TFK0"/>
<dbReference type="FunFam" id="3.30.980.10:FF:000004">
    <property type="entry name" value="Alanine--tRNA ligase, cytoplasmic"/>
    <property type="match status" value="1"/>
</dbReference>
<sequence length="176" mass="19481">MSCITLFVVSWSIPITKPLVAPDRLRFDFDKQARTIKQVKEGEEIVQSIVETHEPVYAKRAPLPRACEIAGLKAMLSDENYPDAVGVLCVGTPVEELIANPKRGTGLKTIVEFCGGTSMGTVWWIIFDFVDNVGLIGHMVILSEEAKKPWAKEHRILALSRAEAVRGTHRAEKLAV</sequence>
<evidence type="ECO:0000256" key="9">
    <source>
        <dbReference type="ARBA" id="ARBA00023146"/>
    </source>
</evidence>
<keyword evidence="5" id="KW-0547">Nucleotide-binding</keyword>
<dbReference type="GO" id="GO:0002161">
    <property type="term" value="F:aminoacyl-tRNA deacylase activity"/>
    <property type="evidence" value="ECO:0007669"/>
    <property type="project" value="TreeGrafter"/>
</dbReference>
<keyword evidence="6" id="KW-0067">ATP-binding</keyword>
<protein>
    <recommendedName>
        <fullName evidence="2">alanine--tRNA ligase</fullName>
        <ecNumber evidence="2">6.1.1.7</ecNumber>
    </recommendedName>
</protein>
<evidence type="ECO:0000256" key="4">
    <source>
        <dbReference type="ARBA" id="ARBA00022598"/>
    </source>
</evidence>
<evidence type="ECO:0000256" key="7">
    <source>
        <dbReference type="ARBA" id="ARBA00022884"/>
    </source>
</evidence>
<evidence type="ECO:0000256" key="6">
    <source>
        <dbReference type="ARBA" id="ARBA00022840"/>
    </source>
</evidence>
<dbReference type="SUPFAM" id="SSF55186">
    <property type="entry name" value="ThrRS/AlaRS common domain"/>
    <property type="match status" value="1"/>
</dbReference>
<dbReference type="GO" id="GO:0005739">
    <property type="term" value="C:mitochondrion"/>
    <property type="evidence" value="ECO:0007669"/>
    <property type="project" value="TreeGrafter"/>
</dbReference>
<dbReference type="InterPro" id="IPR050058">
    <property type="entry name" value="Ala-tRNA_ligase"/>
</dbReference>
<evidence type="ECO:0000256" key="5">
    <source>
        <dbReference type="ARBA" id="ARBA00022741"/>
    </source>
</evidence>
<evidence type="ECO:0000256" key="1">
    <source>
        <dbReference type="ARBA" id="ARBA00008226"/>
    </source>
</evidence>
<evidence type="ECO:0000313" key="10">
    <source>
        <dbReference type="EMBL" id="PIO56725.1"/>
    </source>
</evidence>
<dbReference type="EMBL" id="KZ373354">
    <property type="protein sequence ID" value="PIO56725.1"/>
    <property type="molecule type" value="Genomic_DNA"/>
</dbReference>
<evidence type="ECO:0000313" key="11">
    <source>
        <dbReference type="Proteomes" id="UP000230423"/>
    </source>
</evidence>
<evidence type="ECO:0000256" key="3">
    <source>
        <dbReference type="ARBA" id="ARBA00022555"/>
    </source>
</evidence>
<dbReference type="InterPro" id="IPR018163">
    <property type="entry name" value="Thr/Ala-tRNA-synth_IIc_edit"/>
</dbReference>
<gene>
    <name evidence="10" type="ORF">TELCIR_21874</name>
</gene>
<name>A0A2G9TFK0_TELCI</name>
<keyword evidence="4" id="KW-0436">Ligase</keyword>
<accession>A0A2G9TFK0</accession>
<dbReference type="GO" id="GO:0000049">
    <property type="term" value="F:tRNA binding"/>
    <property type="evidence" value="ECO:0007669"/>
    <property type="project" value="UniProtKB-KW"/>
</dbReference>
<organism evidence="10 11">
    <name type="scientific">Teladorsagia circumcincta</name>
    <name type="common">Brown stomach worm</name>
    <name type="synonym">Ostertagia circumcincta</name>
    <dbReference type="NCBI Taxonomy" id="45464"/>
    <lineage>
        <taxon>Eukaryota</taxon>
        <taxon>Metazoa</taxon>
        <taxon>Ecdysozoa</taxon>
        <taxon>Nematoda</taxon>
        <taxon>Chromadorea</taxon>
        <taxon>Rhabditida</taxon>
        <taxon>Rhabditina</taxon>
        <taxon>Rhabditomorpha</taxon>
        <taxon>Strongyloidea</taxon>
        <taxon>Trichostrongylidae</taxon>
        <taxon>Teladorsagia</taxon>
    </lineage>
</organism>
<dbReference type="Proteomes" id="UP000230423">
    <property type="component" value="Unassembled WGS sequence"/>
</dbReference>
<evidence type="ECO:0000256" key="2">
    <source>
        <dbReference type="ARBA" id="ARBA00013168"/>
    </source>
</evidence>
<keyword evidence="9" id="KW-0030">Aminoacyl-tRNA synthetase</keyword>
<dbReference type="GO" id="GO:0006419">
    <property type="term" value="P:alanyl-tRNA aminoacylation"/>
    <property type="evidence" value="ECO:0007669"/>
    <property type="project" value="TreeGrafter"/>
</dbReference>